<accession>A0A024G7Q0</accession>
<dbReference type="AlphaFoldDB" id="A0A024G7Q0"/>
<evidence type="ECO:0000313" key="1">
    <source>
        <dbReference type="EMBL" id="CCI42580.1"/>
    </source>
</evidence>
<dbReference type="OrthoDB" id="64977at2759"/>
<gene>
    <name evidence="1" type="ORF">BN9_033640</name>
</gene>
<sequence length="177" mass="20397">MGNVCDYYNKRESSQRRQLLQNGSQFDRKVVYFGLLKSMESIHLKMNATATRLEWTKLNDKRNKIEEIPISNIKVITAAGDNDLTLVSAGGEKLLELECPSPSIRDVWVELLEEICETVNSESEGHDEVIKEREESKKKYWQSRTAELEKREIEAAEKKKKLGLVGMKYTAQAMSRR</sequence>
<dbReference type="Proteomes" id="UP000053237">
    <property type="component" value="Unassembled WGS sequence"/>
</dbReference>
<organism evidence="1 2">
    <name type="scientific">Albugo candida</name>
    <dbReference type="NCBI Taxonomy" id="65357"/>
    <lineage>
        <taxon>Eukaryota</taxon>
        <taxon>Sar</taxon>
        <taxon>Stramenopiles</taxon>
        <taxon>Oomycota</taxon>
        <taxon>Peronosporomycetes</taxon>
        <taxon>Albuginales</taxon>
        <taxon>Albuginaceae</taxon>
        <taxon>Albugo</taxon>
    </lineage>
</organism>
<evidence type="ECO:0008006" key="3">
    <source>
        <dbReference type="Google" id="ProtNLM"/>
    </source>
</evidence>
<protein>
    <recommendedName>
        <fullName evidence="3">PH domain-containing protein</fullName>
    </recommendedName>
</protein>
<dbReference type="InParanoid" id="A0A024G7Q0"/>
<keyword evidence="2" id="KW-1185">Reference proteome</keyword>
<name>A0A024G7Q0_9STRA</name>
<dbReference type="SUPFAM" id="SSF50729">
    <property type="entry name" value="PH domain-like"/>
    <property type="match status" value="1"/>
</dbReference>
<proteinExistence type="predicted"/>
<evidence type="ECO:0000313" key="2">
    <source>
        <dbReference type="Proteomes" id="UP000053237"/>
    </source>
</evidence>
<reference evidence="1 2" key="1">
    <citation type="submission" date="2012-05" db="EMBL/GenBank/DDBJ databases">
        <title>Recombination and specialization in a pathogen metapopulation.</title>
        <authorList>
            <person name="Gardiner A."/>
            <person name="Kemen E."/>
            <person name="Schultz-Larsen T."/>
            <person name="MacLean D."/>
            <person name="Van Oosterhout C."/>
            <person name="Jones J.D.G."/>
        </authorList>
    </citation>
    <scope>NUCLEOTIDE SEQUENCE [LARGE SCALE GENOMIC DNA]</scope>
    <source>
        <strain evidence="1 2">Ac Nc2</strain>
    </source>
</reference>
<dbReference type="EMBL" id="CAIX01000036">
    <property type="protein sequence ID" value="CCI42580.1"/>
    <property type="molecule type" value="Genomic_DNA"/>
</dbReference>
<comment type="caution">
    <text evidence="1">The sequence shown here is derived from an EMBL/GenBank/DDBJ whole genome shotgun (WGS) entry which is preliminary data.</text>
</comment>